<keyword evidence="4 7" id="KW-0067">ATP-binding</keyword>
<keyword evidence="3 7" id="KW-0547">Nucleotide-binding</keyword>
<dbReference type="PRINTS" id="PR00981">
    <property type="entry name" value="TRNASYNTHSER"/>
</dbReference>
<reference evidence="11" key="2">
    <citation type="submission" date="2020-09" db="EMBL/GenBank/DDBJ databases">
        <authorList>
            <person name="Sun Q."/>
            <person name="Zhou Y."/>
        </authorList>
    </citation>
    <scope>NUCLEOTIDE SEQUENCE</scope>
    <source>
        <strain evidence="11">CGMCC 4.7201</strain>
    </source>
</reference>
<name>A0A917ZM99_9ACTN</name>
<comment type="similarity">
    <text evidence="7">Belongs to the class-II aminoacyl-tRNA synthetase family. Type-1 seryl-tRNA synthetase subfamily.</text>
</comment>
<dbReference type="AlphaFoldDB" id="A0A917ZM99"/>
<dbReference type="Gene3D" id="3.30.930.10">
    <property type="entry name" value="Bira Bifunctional Protein, Domain 2"/>
    <property type="match status" value="1"/>
</dbReference>
<evidence type="ECO:0000256" key="2">
    <source>
        <dbReference type="ARBA" id="ARBA00022598"/>
    </source>
</evidence>
<dbReference type="FunFam" id="1.10.287.40:FF:000004">
    <property type="entry name" value="Serine--tRNA ligase"/>
    <property type="match status" value="1"/>
</dbReference>
<evidence type="ECO:0000256" key="3">
    <source>
        <dbReference type="ARBA" id="ARBA00022741"/>
    </source>
</evidence>
<comment type="catalytic activity">
    <reaction evidence="7">
        <text>tRNA(Sec) + L-serine + ATP = L-seryl-tRNA(Sec) + AMP + diphosphate + H(+)</text>
        <dbReference type="Rhea" id="RHEA:42580"/>
        <dbReference type="Rhea" id="RHEA-COMP:9742"/>
        <dbReference type="Rhea" id="RHEA-COMP:10128"/>
        <dbReference type="ChEBI" id="CHEBI:15378"/>
        <dbReference type="ChEBI" id="CHEBI:30616"/>
        <dbReference type="ChEBI" id="CHEBI:33019"/>
        <dbReference type="ChEBI" id="CHEBI:33384"/>
        <dbReference type="ChEBI" id="CHEBI:78442"/>
        <dbReference type="ChEBI" id="CHEBI:78533"/>
        <dbReference type="ChEBI" id="CHEBI:456215"/>
        <dbReference type="EC" id="6.1.1.11"/>
    </reaction>
</comment>
<feature type="binding site" evidence="7">
    <location>
        <position position="384"/>
    </location>
    <ligand>
        <name>L-serine</name>
        <dbReference type="ChEBI" id="CHEBI:33384"/>
    </ligand>
</feature>
<evidence type="ECO:0000256" key="6">
    <source>
        <dbReference type="ARBA" id="ARBA00023146"/>
    </source>
</evidence>
<dbReference type="EMBL" id="BMMS01000008">
    <property type="protein sequence ID" value="GGO86424.1"/>
    <property type="molecule type" value="Genomic_DNA"/>
</dbReference>
<dbReference type="InterPro" id="IPR002314">
    <property type="entry name" value="aa-tRNA-synt_IIb"/>
</dbReference>
<dbReference type="Gene3D" id="1.10.287.40">
    <property type="entry name" value="Serine-tRNA synthetase, tRNA binding domain"/>
    <property type="match status" value="1"/>
</dbReference>
<feature type="binding site" evidence="7 9">
    <location>
        <begin position="263"/>
        <end position="265"/>
    </location>
    <ligand>
        <name>ATP</name>
        <dbReference type="ChEBI" id="CHEBI:30616"/>
    </ligand>
</feature>
<dbReference type="SUPFAM" id="SSF46589">
    <property type="entry name" value="tRNA-binding arm"/>
    <property type="match status" value="1"/>
</dbReference>
<comment type="subunit">
    <text evidence="7">Homodimer. The tRNA molecule binds across the dimer.</text>
</comment>
<reference evidence="11" key="1">
    <citation type="journal article" date="2014" name="Int. J. Syst. Evol. Microbiol.">
        <title>Complete genome sequence of Corynebacterium casei LMG S-19264T (=DSM 44701T), isolated from a smear-ripened cheese.</title>
        <authorList>
            <consortium name="US DOE Joint Genome Institute (JGI-PGF)"/>
            <person name="Walter F."/>
            <person name="Albersmeier A."/>
            <person name="Kalinowski J."/>
            <person name="Ruckert C."/>
        </authorList>
    </citation>
    <scope>NUCLEOTIDE SEQUENCE</scope>
    <source>
        <strain evidence="11">CGMCC 4.7201</strain>
    </source>
</reference>
<dbReference type="GO" id="GO:0006434">
    <property type="term" value="P:seryl-tRNA aminoacylation"/>
    <property type="evidence" value="ECO:0007669"/>
    <property type="project" value="UniProtKB-UniRule"/>
</dbReference>
<evidence type="ECO:0000259" key="10">
    <source>
        <dbReference type="PROSITE" id="PS50862"/>
    </source>
</evidence>
<dbReference type="GO" id="GO:0005737">
    <property type="term" value="C:cytoplasm"/>
    <property type="evidence" value="ECO:0007669"/>
    <property type="project" value="UniProtKB-SubCell"/>
</dbReference>
<dbReference type="GO" id="GO:0004828">
    <property type="term" value="F:serine-tRNA ligase activity"/>
    <property type="evidence" value="ECO:0007669"/>
    <property type="project" value="UniProtKB-UniRule"/>
</dbReference>
<dbReference type="CDD" id="cd00770">
    <property type="entry name" value="SerRS_core"/>
    <property type="match status" value="1"/>
</dbReference>
<comment type="caution">
    <text evidence="11">The sequence shown here is derived from an EMBL/GenBank/DDBJ whole genome shotgun (WGS) entry which is preliminary data.</text>
</comment>
<comment type="catalytic activity">
    <reaction evidence="7">
        <text>tRNA(Ser) + L-serine + ATP = L-seryl-tRNA(Ser) + AMP + diphosphate + H(+)</text>
        <dbReference type="Rhea" id="RHEA:12292"/>
        <dbReference type="Rhea" id="RHEA-COMP:9669"/>
        <dbReference type="Rhea" id="RHEA-COMP:9703"/>
        <dbReference type="ChEBI" id="CHEBI:15378"/>
        <dbReference type="ChEBI" id="CHEBI:30616"/>
        <dbReference type="ChEBI" id="CHEBI:33019"/>
        <dbReference type="ChEBI" id="CHEBI:33384"/>
        <dbReference type="ChEBI" id="CHEBI:78442"/>
        <dbReference type="ChEBI" id="CHEBI:78533"/>
        <dbReference type="ChEBI" id="CHEBI:456215"/>
        <dbReference type="EC" id="6.1.1.11"/>
    </reaction>
</comment>
<dbReference type="Pfam" id="PF02403">
    <property type="entry name" value="Seryl_tRNA_N"/>
    <property type="match status" value="1"/>
</dbReference>
<dbReference type="NCBIfam" id="TIGR00414">
    <property type="entry name" value="serS"/>
    <property type="match status" value="1"/>
</dbReference>
<feature type="binding site" evidence="9">
    <location>
        <begin position="279"/>
        <end position="282"/>
    </location>
    <ligand>
        <name>ATP</name>
        <dbReference type="ChEBI" id="CHEBI:30616"/>
    </ligand>
</feature>
<feature type="binding site" evidence="8">
    <location>
        <position position="263"/>
    </location>
    <ligand>
        <name>L-serine</name>
        <dbReference type="ChEBI" id="CHEBI:33384"/>
    </ligand>
</feature>
<dbReference type="GO" id="GO:0016260">
    <property type="term" value="P:selenocysteine biosynthetic process"/>
    <property type="evidence" value="ECO:0007669"/>
    <property type="project" value="UniProtKB-UniRule"/>
</dbReference>
<accession>A0A917ZM99</accession>
<sequence>MGVIDLRLLREDPDRVRASQRARGEDVDVVDALLSADERRRSSSVRFDELRSEQKVLGKQIPKAQGDERAELLARASELAAAVKAADAEQDKAAEEAQSLLLRLGNVVHPDVPVGGEEDFAVLETVGTPRDFAAEGFEPKDHLELGQLLGAIDVERAAKVSGSRFYYLTGVGALLELALVNAAIAQATEAGFIPMLTPALVKPRAMEGTGFLGQAAENVYHLERDDFYLVGTSEVPLAGYHMDEILDADRLPLRYAGFSPCFRREAGTYGKDTRGIFRVHQFDKVEMFSYVAPEDAEAEHKRLLDWEKQWLTGLGLPFQVIDVATGDLGASASRKFDCEAWIPTQGKYRELTSASNCDEFQARRLSIRIRGERGTRPLATLNGTLCAVPRTIVALLENHQLADGSVRVPEVLRPYLGGRELLEPVAK</sequence>
<evidence type="ECO:0000256" key="9">
    <source>
        <dbReference type="PIRSR" id="PIRSR001529-2"/>
    </source>
</evidence>
<evidence type="ECO:0000256" key="7">
    <source>
        <dbReference type="HAMAP-Rule" id="MF_00176"/>
    </source>
</evidence>
<keyword evidence="6 7" id="KW-0030">Aminoacyl-tRNA synthetase</keyword>
<comment type="pathway">
    <text evidence="7">Aminoacyl-tRNA biosynthesis; selenocysteinyl-tRNA(Sec) biosynthesis; L-seryl-tRNA(Sec) from L-serine and tRNA(Sec): step 1/1.</text>
</comment>
<comment type="subcellular location">
    <subcellularLocation>
        <location evidence="7">Cytoplasm</location>
    </subcellularLocation>
</comment>
<evidence type="ECO:0000256" key="8">
    <source>
        <dbReference type="PIRSR" id="PIRSR001529-1"/>
    </source>
</evidence>
<dbReference type="InterPro" id="IPR010978">
    <property type="entry name" value="tRNA-bd_arm"/>
</dbReference>
<dbReference type="GO" id="GO:0005524">
    <property type="term" value="F:ATP binding"/>
    <property type="evidence" value="ECO:0007669"/>
    <property type="project" value="UniProtKB-UniRule"/>
</dbReference>
<dbReference type="InterPro" id="IPR006195">
    <property type="entry name" value="aa-tRNA-synth_II"/>
</dbReference>
<feature type="binding site" evidence="7 9">
    <location>
        <begin position="350"/>
        <end position="353"/>
    </location>
    <ligand>
        <name>ATP</name>
        <dbReference type="ChEBI" id="CHEBI:30616"/>
    </ligand>
</feature>
<dbReference type="FunFam" id="3.30.930.10:FF:000048">
    <property type="entry name" value="Serine--tRNA ligase"/>
    <property type="match status" value="1"/>
</dbReference>
<dbReference type="InterPro" id="IPR002317">
    <property type="entry name" value="Ser-tRNA-ligase_type_1"/>
</dbReference>
<feature type="binding site" evidence="8">
    <location>
        <position position="382"/>
    </location>
    <ligand>
        <name>L-serine</name>
        <dbReference type="ChEBI" id="CHEBI:33384"/>
    </ligand>
</feature>
<dbReference type="InterPro" id="IPR033729">
    <property type="entry name" value="SerRS_core"/>
</dbReference>
<gene>
    <name evidence="7 11" type="primary">serS</name>
    <name evidence="11" type="ORF">GCM10012280_22500</name>
</gene>
<evidence type="ECO:0000256" key="4">
    <source>
        <dbReference type="ARBA" id="ARBA00022840"/>
    </source>
</evidence>
<organism evidence="11 12">
    <name type="scientific">Wenjunlia tyrosinilytica</name>
    <dbReference type="NCBI Taxonomy" id="1544741"/>
    <lineage>
        <taxon>Bacteria</taxon>
        <taxon>Bacillati</taxon>
        <taxon>Actinomycetota</taxon>
        <taxon>Actinomycetes</taxon>
        <taxon>Kitasatosporales</taxon>
        <taxon>Streptomycetaceae</taxon>
        <taxon>Wenjunlia</taxon>
    </lineage>
</organism>
<feature type="binding site" evidence="7">
    <location>
        <begin position="232"/>
        <end position="234"/>
    </location>
    <ligand>
        <name>L-serine</name>
        <dbReference type="ChEBI" id="CHEBI:33384"/>
    </ligand>
</feature>
<feature type="binding site" evidence="7">
    <location>
        <position position="279"/>
    </location>
    <ligand>
        <name>ATP</name>
        <dbReference type="ChEBI" id="CHEBI:30616"/>
    </ligand>
</feature>
<feature type="domain" description="Aminoacyl-transfer RNA synthetases class-II family profile" evidence="10">
    <location>
        <begin position="141"/>
        <end position="409"/>
    </location>
</feature>
<dbReference type="InterPro" id="IPR015866">
    <property type="entry name" value="Ser-tRNA-synth_1_N"/>
</dbReference>
<dbReference type="SUPFAM" id="SSF55681">
    <property type="entry name" value="Class II aaRS and biotin synthetases"/>
    <property type="match status" value="1"/>
</dbReference>
<comment type="function">
    <text evidence="7">Catalyzes the attachment of serine to tRNA(Ser). Is also able to aminoacylate tRNA(Sec) with serine, to form the misacylated tRNA L-seryl-tRNA(Sec), which will be further converted into selenocysteinyl-tRNA(Sec).</text>
</comment>
<comment type="domain">
    <text evidence="7">Consists of two distinct domains, a catalytic core and a N-terminal extension that is involved in tRNA binding.</text>
</comment>
<feature type="binding site" evidence="8">
    <location>
        <position position="232"/>
    </location>
    <ligand>
        <name>L-serine</name>
        <dbReference type="ChEBI" id="CHEBI:33384"/>
    </ligand>
</feature>
<feature type="site" description="Important for serine binding" evidence="8">
    <location>
        <position position="384"/>
    </location>
</feature>
<dbReference type="HAMAP" id="MF_00176">
    <property type="entry name" value="Ser_tRNA_synth_type1"/>
    <property type="match status" value="1"/>
</dbReference>
<keyword evidence="12" id="KW-1185">Reference proteome</keyword>
<feature type="binding site" evidence="7 8">
    <location>
        <position position="286"/>
    </location>
    <ligand>
        <name>L-serine</name>
        <dbReference type="ChEBI" id="CHEBI:33384"/>
    </ligand>
</feature>
<dbReference type="InterPro" id="IPR042103">
    <property type="entry name" value="SerRS_1_N_sf"/>
</dbReference>
<dbReference type="Pfam" id="PF00587">
    <property type="entry name" value="tRNA-synt_2b"/>
    <property type="match status" value="1"/>
</dbReference>
<evidence type="ECO:0000313" key="11">
    <source>
        <dbReference type="EMBL" id="GGO86424.1"/>
    </source>
</evidence>
<dbReference type="PIRSF" id="PIRSF001529">
    <property type="entry name" value="Ser-tRNA-synth_IIa"/>
    <property type="match status" value="1"/>
</dbReference>
<keyword evidence="2 7" id="KW-0436">Ligase</keyword>
<evidence type="ECO:0000313" key="12">
    <source>
        <dbReference type="Proteomes" id="UP000641932"/>
    </source>
</evidence>
<dbReference type="InterPro" id="IPR045864">
    <property type="entry name" value="aa-tRNA-synth_II/BPL/LPL"/>
</dbReference>
<keyword evidence="1 7" id="KW-0963">Cytoplasm</keyword>
<evidence type="ECO:0000256" key="1">
    <source>
        <dbReference type="ARBA" id="ARBA00022490"/>
    </source>
</evidence>
<dbReference type="PANTHER" id="PTHR11778">
    <property type="entry name" value="SERYL-TRNA SYNTHETASE"/>
    <property type="match status" value="1"/>
</dbReference>
<evidence type="ECO:0000256" key="5">
    <source>
        <dbReference type="ARBA" id="ARBA00022917"/>
    </source>
</evidence>
<protein>
    <recommendedName>
        <fullName evidence="7">Serine--tRNA ligase</fullName>
        <ecNumber evidence="7">6.1.1.11</ecNumber>
    </recommendedName>
    <alternativeName>
        <fullName evidence="7">Seryl-tRNA synthetase</fullName>
        <shortName evidence="7">SerRS</shortName>
    </alternativeName>
    <alternativeName>
        <fullName evidence="7">Seryl-tRNA(Ser/Sec) synthetase</fullName>
    </alternativeName>
</protein>
<dbReference type="PROSITE" id="PS50862">
    <property type="entry name" value="AA_TRNA_LIGASE_II"/>
    <property type="match status" value="1"/>
</dbReference>
<proteinExistence type="inferred from homology"/>
<dbReference type="EC" id="6.1.1.11" evidence="7"/>
<keyword evidence="5 7" id="KW-0648">Protein biosynthesis</keyword>
<dbReference type="Proteomes" id="UP000641932">
    <property type="component" value="Unassembled WGS sequence"/>
</dbReference>